<protein>
    <recommendedName>
        <fullName evidence="6">Acyl-coenzyme A dehydrogenase</fullName>
        <ecNumber evidence="4">1.3.8.7</ecNumber>
        <ecNumber evidence="5">1.3.8.8</ecNumber>
    </recommendedName>
</protein>
<keyword evidence="8" id="KW-0274">FAD</keyword>
<dbReference type="GO" id="GO:0070991">
    <property type="term" value="F:medium-chain fatty acyl-CoA dehydrogenase activity"/>
    <property type="evidence" value="ECO:0007669"/>
    <property type="project" value="UniProtKB-EC"/>
</dbReference>
<dbReference type="Gene3D" id="1.10.540.10">
    <property type="entry name" value="Acyl-CoA dehydrogenase/oxidase, N-terminal domain"/>
    <property type="match status" value="1"/>
</dbReference>
<dbReference type="AlphaFoldDB" id="A0A317QD14"/>
<feature type="domain" description="Acyl-CoA oxidase/dehydrogenase middle" evidence="15">
    <location>
        <begin position="194"/>
        <end position="285"/>
    </location>
</feature>
<evidence type="ECO:0000256" key="1">
    <source>
        <dbReference type="ARBA" id="ARBA00001974"/>
    </source>
</evidence>
<evidence type="ECO:0000256" key="9">
    <source>
        <dbReference type="ARBA" id="ARBA00022832"/>
    </source>
</evidence>
<dbReference type="InterPro" id="IPR006091">
    <property type="entry name" value="Acyl-CoA_Oxase/DH_mid-dom"/>
</dbReference>
<dbReference type="Gene3D" id="1.20.140.10">
    <property type="entry name" value="Butyryl-CoA Dehydrogenase, subunit A, domain 3"/>
    <property type="match status" value="1"/>
</dbReference>
<dbReference type="Pfam" id="PF02771">
    <property type="entry name" value="Acyl-CoA_dh_N"/>
    <property type="match status" value="1"/>
</dbReference>
<name>A0A317QD14_9GAMM</name>
<evidence type="ECO:0000256" key="3">
    <source>
        <dbReference type="ARBA" id="ARBA00009347"/>
    </source>
</evidence>
<dbReference type="SUPFAM" id="SSF56645">
    <property type="entry name" value="Acyl-CoA dehydrogenase NM domain-like"/>
    <property type="match status" value="1"/>
</dbReference>
<comment type="cofactor">
    <cofactor evidence="1">
        <name>FAD</name>
        <dbReference type="ChEBI" id="CHEBI:57692"/>
    </cofactor>
</comment>
<organism evidence="18 19">
    <name type="scientific">Pseudidiomarina maritima</name>
    <dbReference type="NCBI Taxonomy" id="519453"/>
    <lineage>
        <taxon>Bacteria</taxon>
        <taxon>Pseudomonadati</taxon>
        <taxon>Pseudomonadota</taxon>
        <taxon>Gammaproteobacteria</taxon>
        <taxon>Alteromonadales</taxon>
        <taxon>Idiomarinaceae</taxon>
        <taxon>Pseudidiomarina</taxon>
    </lineage>
</organism>
<dbReference type="NCBIfam" id="NF009586">
    <property type="entry name" value="PRK13026.1"/>
    <property type="match status" value="1"/>
</dbReference>
<dbReference type="InterPro" id="IPR015396">
    <property type="entry name" value="FadE_C"/>
</dbReference>
<evidence type="ECO:0000259" key="17">
    <source>
        <dbReference type="Pfam" id="PF09317"/>
    </source>
</evidence>
<evidence type="ECO:0000256" key="8">
    <source>
        <dbReference type="ARBA" id="ARBA00022827"/>
    </source>
</evidence>
<dbReference type="Gene3D" id="2.40.110.10">
    <property type="entry name" value="Butyryl-CoA Dehydrogenase, subunit A, domain 2"/>
    <property type="match status" value="1"/>
</dbReference>
<evidence type="ECO:0000259" key="16">
    <source>
        <dbReference type="Pfam" id="PF02771"/>
    </source>
</evidence>
<dbReference type="InterPro" id="IPR046373">
    <property type="entry name" value="Acyl-CoA_Oxase/DH_mid-dom_sf"/>
</dbReference>
<dbReference type="NCBIfam" id="NF007000">
    <property type="entry name" value="PRK09463.1"/>
    <property type="match status" value="1"/>
</dbReference>
<evidence type="ECO:0000256" key="5">
    <source>
        <dbReference type="ARBA" id="ARBA00012040"/>
    </source>
</evidence>
<comment type="caution">
    <text evidence="18">The sequence shown here is derived from an EMBL/GenBank/DDBJ whole genome shotgun (WGS) entry which is preliminary data.</text>
</comment>
<feature type="domain" description="Acyl-CoA dehydrogenase/oxidase C-terminal" evidence="14">
    <location>
        <begin position="317"/>
        <end position="461"/>
    </location>
</feature>
<dbReference type="SUPFAM" id="SSF47203">
    <property type="entry name" value="Acyl-CoA dehydrogenase C-terminal domain-like"/>
    <property type="match status" value="1"/>
</dbReference>
<dbReference type="InterPro" id="IPR036250">
    <property type="entry name" value="AcylCo_DH-like_C"/>
</dbReference>
<dbReference type="CDD" id="cd00567">
    <property type="entry name" value="ACAD"/>
    <property type="match status" value="1"/>
</dbReference>
<dbReference type="InterPro" id="IPR013786">
    <property type="entry name" value="AcylCoA_DH/ox_N"/>
</dbReference>
<dbReference type="InterPro" id="IPR050741">
    <property type="entry name" value="Acyl-CoA_dehydrogenase"/>
</dbReference>
<dbReference type="RefSeq" id="WP_110074740.1">
    <property type="nucleotide sequence ID" value="NZ_QGTT01000001.1"/>
</dbReference>
<feature type="domain" description="Acyl-CoA dehydrogenase/oxidase N-terminal" evidence="16">
    <location>
        <begin position="81"/>
        <end position="189"/>
    </location>
</feature>
<dbReference type="GO" id="GO:0005737">
    <property type="term" value="C:cytoplasm"/>
    <property type="evidence" value="ECO:0007669"/>
    <property type="project" value="TreeGrafter"/>
</dbReference>
<dbReference type="InterPro" id="IPR009075">
    <property type="entry name" value="AcylCo_DH/oxidase_C"/>
</dbReference>
<evidence type="ECO:0000313" key="19">
    <source>
        <dbReference type="Proteomes" id="UP000246964"/>
    </source>
</evidence>
<gene>
    <name evidence="18" type="ORF">DET45_10184</name>
</gene>
<dbReference type="InterPro" id="IPR009100">
    <property type="entry name" value="AcylCoA_DH/oxidase_NM_dom_sf"/>
</dbReference>
<dbReference type="Pfam" id="PF02770">
    <property type="entry name" value="Acyl-CoA_dh_M"/>
    <property type="match status" value="1"/>
</dbReference>
<evidence type="ECO:0000259" key="14">
    <source>
        <dbReference type="Pfam" id="PF00441"/>
    </source>
</evidence>
<keyword evidence="9" id="KW-0276">Fatty acid metabolism</keyword>
<dbReference type="FunFam" id="1.20.140.10:FF:000009">
    <property type="entry name" value="Acyl-CoA dehydrogenase"/>
    <property type="match status" value="1"/>
</dbReference>
<dbReference type="GO" id="GO:0033539">
    <property type="term" value="P:fatty acid beta-oxidation using acyl-CoA dehydrogenase"/>
    <property type="evidence" value="ECO:0007669"/>
    <property type="project" value="InterPro"/>
</dbReference>
<sequence>MEILIILIVAVVLLFAIKDIRRSLISRPAFGFFKRVLPPLSPTEREAMQAGDTWWDADLFSGRPDWEKFHQTQAPTFTDAEQAFIDNQLETLLAMLDDFKIMQQDRDLPKDVWDYIRKEKFFAMIIGKEFGGLEFSPAANSYIVSRIATRSISAAVTVMVPNSLGPGELLTHYGTDEQKNYWLPRLADGTDIPCFALTGPEAGSDAGAIPDTGIVCKGEFEGKEVLGIRLNWSKRYITLAPVATVLGLAFKLYDPEKLLGEQEDIGITCALIPTSHKGVETGERHLPLNQAFMNGTTYGKDVFIPLDWIIGGQEFAGKGWRMLMECLSAGRGISLPALAAATGHLTQRMTGAYAYVRQQFGMPIGMFEGVQAAMGKIGGTNYILESMRRLTVTALCEGKSPSVITAMTKYHMTEMGREVMDAAMDIHAGKGIQLGSRNYLGHGFMATPVSITVEGANILTRNLMIFGQGATRCHPYVLKEMEAASNPDEEQGLHDFDELLLKHIGFAASNFFGSLWMGLSGARFNESPVSGPTARYYQQLTRMSRALAMTADMAMLVMGGDLKRKEMLSARLGDVLSHLYMASAVLKRYEDDGRQSGDLVFVDYALQHHLYAIGEAFKGFFANFPNRFIAWTLRLAIFPLGNHYHQPDDSILQGISTSMMQPGVTRDRHTFLTYWKDDEKDPTGHMELAFLAMREHSDVYKRIRKAVKRGDIDGNLNGDALVEQARAAEVISAEEASALSRTERLRLYAIGVDQFAAGVIEDKNFY</sequence>
<dbReference type="PANTHER" id="PTHR48083">
    <property type="entry name" value="MEDIUM-CHAIN SPECIFIC ACYL-COA DEHYDROGENASE, MITOCHONDRIAL-RELATED"/>
    <property type="match status" value="1"/>
</dbReference>
<comment type="catalytic activity">
    <reaction evidence="12">
        <text>a medium-chain 2,3-saturated fatty acyl-CoA + oxidized [electron-transfer flavoprotein] + H(+) = a medium-chain (2E)-enoyl-CoA + reduced [electron-transfer flavoprotein]</text>
        <dbReference type="Rhea" id="RHEA:14477"/>
        <dbReference type="Rhea" id="RHEA-COMP:10685"/>
        <dbReference type="Rhea" id="RHEA-COMP:10686"/>
        <dbReference type="ChEBI" id="CHEBI:15378"/>
        <dbReference type="ChEBI" id="CHEBI:57692"/>
        <dbReference type="ChEBI" id="CHEBI:58307"/>
        <dbReference type="ChEBI" id="CHEBI:83723"/>
        <dbReference type="ChEBI" id="CHEBI:83726"/>
        <dbReference type="EC" id="1.3.8.7"/>
    </reaction>
</comment>
<dbReference type="Pfam" id="PF00441">
    <property type="entry name" value="Acyl-CoA_dh_1"/>
    <property type="match status" value="1"/>
</dbReference>
<comment type="pathway">
    <text evidence="2">Lipid metabolism; fatty acid beta-oxidation.</text>
</comment>
<evidence type="ECO:0000256" key="4">
    <source>
        <dbReference type="ARBA" id="ARBA00012033"/>
    </source>
</evidence>
<reference evidence="18 19" key="1">
    <citation type="submission" date="2018-05" db="EMBL/GenBank/DDBJ databases">
        <title>Freshwater and sediment microbial communities from various areas in North America, analyzing microbe dynamics in response to fracking.</title>
        <authorList>
            <person name="Lamendella R."/>
        </authorList>
    </citation>
    <scope>NUCLEOTIDE SEQUENCE [LARGE SCALE GENOMIC DNA]</scope>
    <source>
        <strain evidence="18 19">125B1</strain>
    </source>
</reference>
<dbReference type="EMBL" id="QGTT01000001">
    <property type="protein sequence ID" value="PWW15992.1"/>
    <property type="molecule type" value="Genomic_DNA"/>
</dbReference>
<evidence type="ECO:0000256" key="10">
    <source>
        <dbReference type="ARBA" id="ARBA00023002"/>
    </source>
</evidence>
<evidence type="ECO:0000256" key="2">
    <source>
        <dbReference type="ARBA" id="ARBA00005005"/>
    </source>
</evidence>
<dbReference type="Pfam" id="PF09317">
    <property type="entry name" value="ACDH_C"/>
    <property type="match status" value="1"/>
</dbReference>
<dbReference type="UniPathway" id="UPA00659"/>
<dbReference type="OrthoDB" id="9802447at2"/>
<comment type="catalytic activity">
    <reaction evidence="13">
        <text>a long-chain 2,3-saturated fatty acyl-CoA + oxidized [electron-transfer flavoprotein] + H(+) = a long-chain (2E)-enoyl-CoA + reduced [electron-transfer flavoprotein]</text>
        <dbReference type="Rhea" id="RHEA:17721"/>
        <dbReference type="Rhea" id="RHEA-COMP:10685"/>
        <dbReference type="Rhea" id="RHEA-COMP:10686"/>
        <dbReference type="ChEBI" id="CHEBI:15378"/>
        <dbReference type="ChEBI" id="CHEBI:57692"/>
        <dbReference type="ChEBI" id="CHEBI:58307"/>
        <dbReference type="ChEBI" id="CHEBI:83721"/>
        <dbReference type="ChEBI" id="CHEBI:83727"/>
        <dbReference type="EC" id="1.3.8.8"/>
    </reaction>
</comment>
<dbReference type="Proteomes" id="UP000246964">
    <property type="component" value="Unassembled WGS sequence"/>
</dbReference>
<comment type="similarity">
    <text evidence="3">Belongs to the acyl-CoA dehydrogenase family.</text>
</comment>
<dbReference type="FunFam" id="2.40.110.10:FF:000010">
    <property type="entry name" value="Acyl-CoA dehydrogenase"/>
    <property type="match status" value="1"/>
</dbReference>
<dbReference type="PANTHER" id="PTHR48083:SF33">
    <property type="entry name" value="ACYL-COENZYME A DEHYDROGENASE"/>
    <property type="match status" value="1"/>
</dbReference>
<keyword evidence="10" id="KW-0560">Oxidoreductase</keyword>
<accession>A0A317QD14</accession>
<dbReference type="InterPro" id="IPR037069">
    <property type="entry name" value="AcylCoA_DH/ox_N_sf"/>
</dbReference>
<dbReference type="EC" id="1.3.8.8" evidence="5"/>
<dbReference type="EC" id="1.3.8.7" evidence="4"/>
<evidence type="ECO:0000259" key="15">
    <source>
        <dbReference type="Pfam" id="PF02770"/>
    </source>
</evidence>
<evidence type="ECO:0000256" key="11">
    <source>
        <dbReference type="ARBA" id="ARBA00023098"/>
    </source>
</evidence>
<dbReference type="GO" id="GO:0004466">
    <property type="term" value="F:long-chain fatty acyl-CoA dehydrogenase activity"/>
    <property type="evidence" value="ECO:0007669"/>
    <property type="project" value="UniProtKB-EC"/>
</dbReference>
<proteinExistence type="inferred from homology"/>
<dbReference type="FunFam" id="1.10.540.10:FF:000004">
    <property type="entry name" value="Acyl-CoA dehydrogenase"/>
    <property type="match status" value="1"/>
</dbReference>
<keyword evidence="11" id="KW-0443">Lipid metabolism</keyword>
<evidence type="ECO:0000256" key="6">
    <source>
        <dbReference type="ARBA" id="ARBA00020144"/>
    </source>
</evidence>
<evidence type="ECO:0000256" key="13">
    <source>
        <dbReference type="ARBA" id="ARBA00049247"/>
    </source>
</evidence>
<dbReference type="STRING" id="519453.SAMN04488070_0847"/>
<keyword evidence="19" id="KW-1185">Reference proteome</keyword>
<evidence type="ECO:0000256" key="12">
    <source>
        <dbReference type="ARBA" id="ARBA00047882"/>
    </source>
</evidence>
<dbReference type="GO" id="GO:0050660">
    <property type="term" value="F:flavin adenine dinucleotide binding"/>
    <property type="evidence" value="ECO:0007669"/>
    <property type="project" value="InterPro"/>
</dbReference>
<feature type="domain" description="Acyl-CoA dehydrogenase C-terminal bacterial-type" evidence="17">
    <location>
        <begin position="471"/>
        <end position="755"/>
    </location>
</feature>
<evidence type="ECO:0000256" key="7">
    <source>
        <dbReference type="ARBA" id="ARBA00022630"/>
    </source>
</evidence>
<evidence type="ECO:0000313" key="18">
    <source>
        <dbReference type="EMBL" id="PWW15992.1"/>
    </source>
</evidence>
<keyword evidence="7" id="KW-0285">Flavoprotein</keyword>